<dbReference type="PANTHER" id="PTHR21737">
    <property type="entry name" value="POLYGLUTAMINE BINDING PROTEIN 1/MARVEL MEMBRANE-ASSOCIATING DOMAIN CONTAINING 3"/>
    <property type="match status" value="1"/>
</dbReference>
<evidence type="ECO:0000256" key="1">
    <source>
        <dbReference type="SAM" id="MobiDB-lite"/>
    </source>
</evidence>
<name>I3SX99_LOTJA</name>
<feature type="compositionally biased region" description="Acidic residues" evidence="1">
    <location>
        <begin position="106"/>
        <end position="115"/>
    </location>
</feature>
<accession>I3SX99</accession>
<protein>
    <recommendedName>
        <fullName evidence="2">Splicing factor cactin central domain-containing protein</fullName>
    </recommendedName>
</protein>
<evidence type="ECO:0000313" key="3">
    <source>
        <dbReference type="EMBL" id="AFK44891.1"/>
    </source>
</evidence>
<dbReference type="Pfam" id="PF10312">
    <property type="entry name" value="Cactin_mid"/>
    <property type="match status" value="1"/>
</dbReference>
<dbReference type="InterPro" id="IPR018816">
    <property type="entry name" value="Cactin_central"/>
</dbReference>
<dbReference type="GO" id="GO:0045292">
    <property type="term" value="P:mRNA cis splicing, via spliceosome"/>
    <property type="evidence" value="ECO:0007669"/>
    <property type="project" value="TreeGrafter"/>
</dbReference>
<dbReference type="GO" id="GO:0005681">
    <property type="term" value="C:spliceosomal complex"/>
    <property type="evidence" value="ECO:0007669"/>
    <property type="project" value="TreeGrafter"/>
</dbReference>
<dbReference type="AlphaFoldDB" id="I3SX99"/>
<reference evidence="3" key="1">
    <citation type="submission" date="2012-05" db="EMBL/GenBank/DDBJ databases">
        <authorList>
            <person name="Krishnakumar V."/>
            <person name="Cheung F."/>
            <person name="Xiao Y."/>
            <person name="Chan A."/>
            <person name="Moskal W.A."/>
            <person name="Town C.D."/>
        </authorList>
    </citation>
    <scope>NUCLEOTIDE SEQUENCE</scope>
</reference>
<feature type="region of interest" description="Disordered" evidence="1">
    <location>
        <begin position="42"/>
        <end position="117"/>
    </location>
</feature>
<feature type="domain" description="Splicing factor cactin central" evidence="2">
    <location>
        <begin position="2"/>
        <end position="32"/>
    </location>
</feature>
<proteinExistence type="evidence at transcript level"/>
<dbReference type="GO" id="GO:0005737">
    <property type="term" value="C:cytoplasm"/>
    <property type="evidence" value="ECO:0007669"/>
    <property type="project" value="TreeGrafter"/>
</dbReference>
<dbReference type="EMBL" id="BT145097">
    <property type="protein sequence ID" value="AFK44891.1"/>
    <property type="molecule type" value="mRNA"/>
</dbReference>
<evidence type="ECO:0000259" key="2">
    <source>
        <dbReference type="Pfam" id="PF10312"/>
    </source>
</evidence>
<dbReference type="PANTHER" id="PTHR21737:SF4">
    <property type="entry name" value="SPLICING FACTOR CACTIN"/>
    <property type="match status" value="1"/>
</dbReference>
<sequence>MRTGTAKVVEYWEAILKYLDIYKAKACLKEIHAKMLRKHLERLEQPSEDEDKLENALVPIPEEGDAEDDVEVRSADESFSPEPIRENQEAEDEAGSFSPELLHGDDNEEAIDPEEDRAILERKRFGCTRRAAKTNSGNNGIKTSSI</sequence>
<organism evidence="3">
    <name type="scientific">Lotus japonicus</name>
    <name type="common">Lotus corniculatus var. japonicus</name>
    <dbReference type="NCBI Taxonomy" id="34305"/>
    <lineage>
        <taxon>Eukaryota</taxon>
        <taxon>Viridiplantae</taxon>
        <taxon>Streptophyta</taxon>
        <taxon>Embryophyta</taxon>
        <taxon>Tracheophyta</taxon>
        <taxon>Spermatophyta</taxon>
        <taxon>Magnoliopsida</taxon>
        <taxon>eudicotyledons</taxon>
        <taxon>Gunneridae</taxon>
        <taxon>Pentapetalae</taxon>
        <taxon>rosids</taxon>
        <taxon>fabids</taxon>
        <taxon>Fabales</taxon>
        <taxon>Fabaceae</taxon>
        <taxon>Papilionoideae</taxon>
        <taxon>50 kb inversion clade</taxon>
        <taxon>NPAAA clade</taxon>
        <taxon>Hologalegina</taxon>
        <taxon>robinioid clade</taxon>
        <taxon>Loteae</taxon>
        <taxon>Lotus</taxon>
    </lineage>
</organism>